<reference evidence="2" key="1">
    <citation type="journal article" date="2019" name="Int. J. Syst. Evol. Microbiol.">
        <title>The Global Catalogue of Microorganisms (GCM) 10K type strain sequencing project: providing services to taxonomists for standard genome sequencing and annotation.</title>
        <authorList>
            <consortium name="The Broad Institute Genomics Platform"/>
            <consortium name="The Broad Institute Genome Sequencing Center for Infectious Disease"/>
            <person name="Wu L."/>
            <person name="Ma J."/>
        </authorList>
    </citation>
    <scope>NUCLEOTIDE SEQUENCE [LARGE SCALE GENOMIC DNA]</scope>
    <source>
        <strain evidence="2">CCUG 49560</strain>
    </source>
</reference>
<organism evidence="1 2">
    <name type="scientific">Sphaerisporangium corydalis</name>
    <dbReference type="NCBI Taxonomy" id="1441875"/>
    <lineage>
        <taxon>Bacteria</taxon>
        <taxon>Bacillati</taxon>
        <taxon>Actinomycetota</taxon>
        <taxon>Actinomycetes</taxon>
        <taxon>Streptosporangiales</taxon>
        <taxon>Streptosporangiaceae</taxon>
        <taxon>Sphaerisporangium</taxon>
    </lineage>
</organism>
<gene>
    <name evidence="1" type="ORF">ACFO8L_27165</name>
</gene>
<sequence length="116" mass="12409">MVPRATVEACFEGGAVWVRNSNDPPLLGSVIEASVEGWLRFLAEVRAGELALGRLGVRRSYGGGLVVGFDGIRVTVALDTGSGVVAYTRAEWQVFVDGVARDGEFTLEWLLAEPVT</sequence>
<dbReference type="RefSeq" id="WP_262842869.1">
    <property type="nucleotide sequence ID" value="NZ_JANZYP010000014.1"/>
</dbReference>
<accession>A0ABV9EK10</accession>
<dbReference type="Proteomes" id="UP001595891">
    <property type="component" value="Unassembled WGS sequence"/>
</dbReference>
<proteinExistence type="predicted"/>
<evidence type="ECO:0000313" key="2">
    <source>
        <dbReference type="Proteomes" id="UP001595891"/>
    </source>
</evidence>
<keyword evidence="2" id="KW-1185">Reference proteome</keyword>
<comment type="caution">
    <text evidence="1">The sequence shown here is derived from an EMBL/GenBank/DDBJ whole genome shotgun (WGS) entry which is preliminary data.</text>
</comment>
<evidence type="ECO:0008006" key="3">
    <source>
        <dbReference type="Google" id="ProtNLM"/>
    </source>
</evidence>
<dbReference type="EMBL" id="JBHSFN010000018">
    <property type="protein sequence ID" value="MFC4589797.1"/>
    <property type="molecule type" value="Genomic_DNA"/>
</dbReference>
<name>A0ABV9EK10_9ACTN</name>
<evidence type="ECO:0000313" key="1">
    <source>
        <dbReference type="EMBL" id="MFC4589797.1"/>
    </source>
</evidence>
<protein>
    <recommendedName>
        <fullName evidence="3">DUF4440 domain-containing protein</fullName>
    </recommendedName>
</protein>